<comment type="similarity">
    <text evidence="1">Belongs to the cyclin family. Cyclin-like FAM58 subfamily.</text>
</comment>
<dbReference type="CDD" id="cd20534">
    <property type="entry name" value="CYCLIN_CCNM_CCNQ_rpt1"/>
    <property type="match status" value="1"/>
</dbReference>
<dbReference type="InterPro" id="IPR006671">
    <property type="entry name" value="Cyclin_N"/>
</dbReference>
<keyword evidence="7" id="KW-1185">Reference proteome</keyword>
<gene>
    <name evidence="8" type="primary">LOC101847523</name>
</gene>
<dbReference type="CDD" id="cd20535">
    <property type="entry name" value="CYCLIN_CCNM_CCNQ_rpt2"/>
    <property type="match status" value="1"/>
</dbReference>
<dbReference type="InterPro" id="IPR048055">
    <property type="entry name" value="Cyclin-Q_first_cyclin_box"/>
</dbReference>
<evidence type="ECO:0000313" key="8">
    <source>
        <dbReference type="RefSeq" id="XP_035827846.1"/>
    </source>
</evidence>
<dbReference type="Proteomes" id="UP000694888">
    <property type="component" value="Unplaced"/>
</dbReference>
<dbReference type="InterPro" id="IPR043198">
    <property type="entry name" value="Cyclin/Ssn8"/>
</dbReference>
<dbReference type="InterPro" id="IPR036915">
    <property type="entry name" value="Cyclin-like_sf"/>
</dbReference>
<evidence type="ECO:0000256" key="2">
    <source>
        <dbReference type="ARBA" id="ARBA00019501"/>
    </source>
</evidence>
<dbReference type="InterPro" id="IPR048053">
    <property type="entry name" value="Cyclin-Q_second_cyclin_box"/>
</dbReference>
<dbReference type="GeneID" id="101847523"/>
<accession>A0ABM1VZK3</accession>
<feature type="domain" description="Cyclin-like" evidence="6">
    <location>
        <begin position="15"/>
        <end position="113"/>
    </location>
</feature>
<dbReference type="Gene3D" id="1.10.472.10">
    <property type="entry name" value="Cyclin-like"/>
    <property type="match status" value="2"/>
</dbReference>
<dbReference type="SUPFAM" id="SSF47954">
    <property type="entry name" value="Cyclin-like"/>
    <property type="match status" value="2"/>
</dbReference>
<evidence type="ECO:0000256" key="3">
    <source>
        <dbReference type="ARBA" id="ARBA00023127"/>
    </source>
</evidence>
<evidence type="ECO:0000256" key="1">
    <source>
        <dbReference type="ARBA" id="ARBA00010390"/>
    </source>
</evidence>
<dbReference type="PANTHER" id="PTHR10026">
    <property type="entry name" value="CYCLIN"/>
    <property type="match status" value="1"/>
</dbReference>
<protein>
    <recommendedName>
        <fullName evidence="2">Cyclin-Q</fullName>
    </recommendedName>
    <alternativeName>
        <fullName evidence="4">Cyclin-related protein FAM58A</fullName>
    </alternativeName>
</protein>
<dbReference type="Pfam" id="PF00134">
    <property type="entry name" value="Cyclin_N"/>
    <property type="match status" value="1"/>
</dbReference>
<dbReference type="RefSeq" id="XP_035827846.1">
    <property type="nucleotide sequence ID" value="XM_035971953.1"/>
</dbReference>
<keyword evidence="3 5" id="KW-0195">Cyclin</keyword>
<dbReference type="SMART" id="SM00385">
    <property type="entry name" value="CYCLIN"/>
    <property type="match status" value="1"/>
</dbReference>
<evidence type="ECO:0000259" key="6">
    <source>
        <dbReference type="SMART" id="SM00385"/>
    </source>
</evidence>
<reference evidence="8" key="1">
    <citation type="submission" date="2025-08" db="UniProtKB">
        <authorList>
            <consortium name="RefSeq"/>
        </authorList>
    </citation>
    <scope>IDENTIFICATION</scope>
</reference>
<organism evidence="7 8">
    <name type="scientific">Aplysia californica</name>
    <name type="common">California sea hare</name>
    <dbReference type="NCBI Taxonomy" id="6500"/>
    <lineage>
        <taxon>Eukaryota</taxon>
        <taxon>Metazoa</taxon>
        <taxon>Spiralia</taxon>
        <taxon>Lophotrochozoa</taxon>
        <taxon>Mollusca</taxon>
        <taxon>Gastropoda</taxon>
        <taxon>Heterobranchia</taxon>
        <taxon>Euthyneura</taxon>
        <taxon>Tectipleura</taxon>
        <taxon>Aplysiida</taxon>
        <taxon>Aplysioidea</taxon>
        <taxon>Aplysiidae</taxon>
        <taxon>Aplysia</taxon>
    </lineage>
</organism>
<evidence type="ECO:0000256" key="4">
    <source>
        <dbReference type="ARBA" id="ARBA00032419"/>
    </source>
</evidence>
<name>A0ABM1VZK3_APLCA</name>
<sequence>MSSDNEARVHFRVIRYMHEAGLKLHLQSVPLATASTIYHRFFRQAALKDFDPYLIGATCISLACKVEEESVRLRDIVNVCYRTLHKNKAPLEIGETFWALRESVASCELFLLRALKFKVVFPHPHKYLVHYLRALSDWVEPKVWEEVPVCRTAWAMLRDSYHSSFCLDHPPEHVAVAVIYFALLTHGLEVPCQKYAKKKWWQVFSKDLSLDIIQDIITKLMTMYDMENQLSSSSR</sequence>
<dbReference type="InterPro" id="IPR013763">
    <property type="entry name" value="Cyclin-like_dom"/>
</dbReference>
<proteinExistence type="inferred from homology"/>
<dbReference type="PIRSF" id="PIRSF028758">
    <property type="entry name" value="Cyclin, C/H/G types"/>
    <property type="match status" value="1"/>
</dbReference>
<evidence type="ECO:0000256" key="5">
    <source>
        <dbReference type="RuleBase" id="RU000383"/>
    </source>
</evidence>
<evidence type="ECO:0000313" key="7">
    <source>
        <dbReference type="Proteomes" id="UP000694888"/>
    </source>
</evidence>